<keyword evidence="4" id="KW-0723">Serine/threonine-protein kinase</keyword>
<keyword evidence="7" id="KW-0812">Transmembrane</keyword>
<dbReference type="SUPFAM" id="SSF56112">
    <property type="entry name" value="Protein kinase-like (PK-like)"/>
    <property type="match status" value="1"/>
</dbReference>
<protein>
    <recommendedName>
        <fullName evidence="3">non-specific serine/threonine protein kinase</fullName>
        <ecNumber evidence="3">2.7.11.1</ecNumber>
    </recommendedName>
</protein>
<keyword evidence="9" id="KW-0677">Repeat</keyword>
<dbReference type="STRING" id="71139.A0A059CN11"/>
<evidence type="ECO:0000256" key="12">
    <source>
        <dbReference type="ARBA" id="ARBA00022840"/>
    </source>
</evidence>
<dbReference type="GO" id="GO:0010103">
    <property type="term" value="P:stomatal complex morphogenesis"/>
    <property type="evidence" value="ECO:0007669"/>
    <property type="project" value="UniProtKB-ARBA"/>
</dbReference>
<evidence type="ECO:0000259" key="19">
    <source>
        <dbReference type="PROSITE" id="PS50011"/>
    </source>
</evidence>
<dbReference type="FunFam" id="1.10.510.10:FF:000290">
    <property type="entry name" value="LRR receptor-like serine/threonine-protein kinase ERECTA"/>
    <property type="match status" value="1"/>
</dbReference>
<dbReference type="SUPFAM" id="SSF52058">
    <property type="entry name" value="L domain-like"/>
    <property type="match status" value="1"/>
</dbReference>
<evidence type="ECO:0000256" key="14">
    <source>
        <dbReference type="ARBA" id="ARBA00023136"/>
    </source>
</evidence>
<keyword evidence="8 18" id="KW-0732">Signal</keyword>
<dbReference type="Gene3D" id="1.10.510.10">
    <property type="entry name" value="Transferase(Phosphotransferase) domain 1"/>
    <property type="match status" value="1"/>
</dbReference>
<evidence type="ECO:0000313" key="20">
    <source>
        <dbReference type="EMBL" id="KCW79310.1"/>
    </source>
</evidence>
<evidence type="ECO:0000256" key="9">
    <source>
        <dbReference type="ARBA" id="ARBA00022737"/>
    </source>
</evidence>
<evidence type="ECO:0000256" key="7">
    <source>
        <dbReference type="ARBA" id="ARBA00022692"/>
    </source>
</evidence>
<dbReference type="GO" id="GO:0048827">
    <property type="term" value="P:phyllome development"/>
    <property type="evidence" value="ECO:0007669"/>
    <property type="project" value="UniProtKB-ARBA"/>
</dbReference>
<keyword evidence="13" id="KW-1133">Transmembrane helix</keyword>
<dbReference type="SMART" id="SM00220">
    <property type="entry name" value="S_TKc"/>
    <property type="match status" value="1"/>
</dbReference>
<dbReference type="Gramene" id="KCW79310">
    <property type="protein sequence ID" value="KCW79310"/>
    <property type="gene ID" value="EUGRSUZ_C00732"/>
</dbReference>
<evidence type="ECO:0000256" key="11">
    <source>
        <dbReference type="ARBA" id="ARBA00022777"/>
    </source>
</evidence>
<evidence type="ECO:0000256" key="10">
    <source>
        <dbReference type="ARBA" id="ARBA00022741"/>
    </source>
</evidence>
<dbReference type="Pfam" id="PF08263">
    <property type="entry name" value="LRRNT_2"/>
    <property type="match status" value="1"/>
</dbReference>
<dbReference type="EC" id="2.7.11.1" evidence="3"/>
<dbReference type="KEGG" id="egr:104436354"/>
<dbReference type="PROSITE" id="PS50011">
    <property type="entry name" value="PROTEIN_KINASE_DOM"/>
    <property type="match status" value="1"/>
</dbReference>
<dbReference type="GO" id="GO:0004713">
    <property type="term" value="F:protein tyrosine kinase activity"/>
    <property type="evidence" value="ECO:0000318"/>
    <property type="project" value="GO_Central"/>
</dbReference>
<dbReference type="PROSITE" id="PS51450">
    <property type="entry name" value="LRR"/>
    <property type="match status" value="1"/>
</dbReference>
<keyword evidence="11" id="KW-0418">Kinase</keyword>
<evidence type="ECO:0000256" key="2">
    <source>
        <dbReference type="ARBA" id="ARBA00008684"/>
    </source>
</evidence>
<dbReference type="PANTHER" id="PTHR48056">
    <property type="entry name" value="LRR RECEPTOR-LIKE SERINE/THREONINE-PROTEIN KINASE-RELATED"/>
    <property type="match status" value="1"/>
</dbReference>
<dbReference type="PRINTS" id="PR00019">
    <property type="entry name" value="LEURICHRPT"/>
</dbReference>
<dbReference type="FunFam" id="3.30.200.20:FF:000288">
    <property type="entry name" value="LRR receptor-like serine/threonine-protein kinase ERECTA"/>
    <property type="match status" value="1"/>
</dbReference>
<evidence type="ECO:0000256" key="1">
    <source>
        <dbReference type="ARBA" id="ARBA00004479"/>
    </source>
</evidence>
<evidence type="ECO:0000256" key="16">
    <source>
        <dbReference type="ARBA" id="ARBA00023180"/>
    </source>
</evidence>
<dbReference type="InterPro" id="IPR000719">
    <property type="entry name" value="Prot_kinase_dom"/>
</dbReference>
<dbReference type="GO" id="GO:0005524">
    <property type="term" value="F:ATP binding"/>
    <property type="evidence" value="ECO:0007669"/>
    <property type="project" value="UniProtKB-UniRule"/>
</dbReference>
<feature type="signal peptide" evidence="18">
    <location>
        <begin position="1"/>
        <end position="23"/>
    </location>
</feature>
<dbReference type="OMA" id="RYCSWRG"/>
<dbReference type="GO" id="GO:0060862">
    <property type="term" value="P:negative regulation of floral organ abscission"/>
    <property type="evidence" value="ECO:0000318"/>
    <property type="project" value="GO_Central"/>
</dbReference>
<feature type="domain" description="Protein kinase" evidence="19">
    <location>
        <begin position="648"/>
        <end position="918"/>
    </location>
</feature>
<dbReference type="InterPro" id="IPR013210">
    <property type="entry name" value="LRR_N_plant-typ"/>
</dbReference>
<keyword evidence="5" id="KW-0433">Leucine-rich repeat</keyword>
<dbReference type="FunFam" id="3.80.10.10:FF:000219">
    <property type="entry name" value="LRR receptor-like serine/threonine-protein kinase ERL1"/>
    <property type="match status" value="1"/>
</dbReference>
<evidence type="ECO:0000256" key="13">
    <source>
        <dbReference type="ARBA" id="ARBA00022989"/>
    </source>
</evidence>
<dbReference type="InterPro" id="IPR032675">
    <property type="entry name" value="LRR_dom_sf"/>
</dbReference>
<reference evidence="20" key="1">
    <citation type="submission" date="2013-07" db="EMBL/GenBank/DDBJ databases">
        <title>The genome of Eucalyptus grandis.</title>
        <authorList>
            <person name="Schmutz J."/>
            <person name="Hayes R."/>
            <person name="Myburg A."/>
            <person name="Tuskan G."/>
            <person name="Grattapaglia D."/>
            <person name="Rokhsar D.S."/>
        </authorList>
    </citation>
    <scope>NUCLEOTIDE SEQUENCE</scope>
    <source>
        <tissue evidence="20">Leaf extractions</tissue>
    </source>
</reference>
<dbReference type="GO" id="GO:0004674">
    <property type="term" value="F:protein serine/threonine kinase activity"/>
    <property type="evidence" value="ECO:0000318"/>
    <property type="project" value="GO_Central"/>
</dbReference>
<dbReference type="InterPro" id="IPR050647">
    <property type="entry name" value="Plant_LRR-RLKs"/>
</dbReference>
<dbReference type="Gene3D" id="3.80.10.10">
    <property type="entry name" value="Ribonuclease Inhibitor"/>
    <property type="match status" value="5"/>
</dbReference>
<dbReference type="InParanoid" id="A0A059CN11"/>
<dbReference type="Pfam" id="PF00069">
    <property type="entry name" value="Pkinase"/>
    <property type="match status" value="1"/>
</dbReference>
<keyword evidence="6" id="KW-0808">Transferase</keyword>
<evidence type="ECO:0000256" key="4">
    <source>
        <dbReference type="ARBA" id="ARBA00022527"/>
    </source>
</evidence>
<evidence type="ECO:0000256" key="18">
    <source>
        <dbReference type="SAM" id="SignalP"/>
    </source>
</evidence>
<gene>
    <name evidence="20" type="ORF">EUGRSUZ_C00732</name>
</gene>
<dbReference type="EMBL" id="KK198755">
    <property type="protein sequence ID" value="KCW79310.1"/>
    <property type="molecule type" value="Genomic_DNA"/>
</dbReference>
<dbReference type="InterPro" id="IPR001611">
    <property type="entry name" value="Leu-rich_rpt"/>
</dbReference>
<comment type="similarity">
    <text evidence="2">Belongs to the protein kinase superfamily. Ser/Thr protein kinase family.</text>
</comment>
<evidence type="ECO:0000256" key="5">
    <source>
        <dbReference type="ARBA" id="ARBA00022614"/>
    </source>
</evidence>
<evidence type="ECO:0000256" key="3">
    <source>
        <dbReference type="ARBA" id="ARBA00012513"/>
    </source>
</evidence>
<dbReference type="FunFam" id="3.80.10.10:FF:000107">
    <property type="entry name" value="LRR receptor-like serine/threonine-protein kinase ERL1"/>
    <property type="match status" value="1"/>
</dbReference>
<organism evidence="20">
    <name type="scientific">Eucalyptus grandis</name>
    <name type="common">Flooded gum</name>
    <dbReference type="NCBI Taxonomy" id="71139"/>
    <lineage>
        <taxon>Eukaryota</taxon>
        <taxon>Viridiplantae</taxon>
        <taxon>Streptophyta</taxon>
        <taxon>Embryophyta</taxon>
        <taxon>Tracheophyta</taxon>
        <taxon>Spermatophyta</taxon>
        <taxon>Magnoliopsida</taxon>
        <taxon>eudicotyledons</taxon>
        <taxon>Gunneridae</taxon>
        <taxon>Pentapetalae</taxon>
        <taxon>rosids</taxon>
        <taxon>malvids</taxon>
        <taxon>Myrtales</taxon>
        <taxon>Myrtaceae</taxon>
        <taxon>Myrtoideae</taxon>
        <taxon>Eucalypteae</taxon>
        <taxon>Eucalyptus</taxon>
    </lineage>
</organism>
<dbReference type="SUPFAM" id="SSF52047">
    <property type="entry name" value="RNI-like"/>
    <property type="match status" value="1"/>
</dbReference>
<dbReference type="OrthoDB" id="676979at2759"/>
<dbReference type="AlphaFoldDB" id="A0A059CN11"/>
<dbReference type="GO" id="GO:0043068">
    <property type="term" value="P:positive regulation of programmed cell death"/>
    <property type="evidence" value="ECO:0000318"/>
    <property type="project" value="GO_Central"/>
</dbReference>
<comment type="subcellular location">
    <subcellularLocation>
        <location evidence="1">Membrane</location>
        <topology evidence="1">Single-pass type I membrane protein</topology>
    </subcellularLocation>
</comment>
<evidence type="ECO:0000256" key="8">
    <source>
        <dbReference type="ARBA" id="ARBA00022729"/>
    </source>
</evidence>
<proteinExistence type="inferred from homology"/>
<dbReference type="InterPro" id="IPR011009">
    <property type="entry name" value="Kinase-like_dom_sf"/>
</dbReference>
<dbReference type="PANTHER" id="PTHR48056:SF6">
    <property type="entry name" value="LRR RECEPTOR-LIKE SERINE_THREONINE-PROTEIN KINASE ERECTA"/>
    <property type="match status" value="1"/>
</dbReference>
<evidence type="ECO:0000256" key="6">
    <source>
        <dbReference type="ARBA" id="ARBA00022679"/>
    </source>
</evidence>
<dbReference type="PROSITE" id="PS00107">
    <property type="entry name" value="PROTEIN_KINASE_ATP"/>
    <property type="match status" value="1"/>
</dbReference>
<feature type="chain" id="PRO_5001569456" description="non-specific serine/threonine protein kinase" evidence="18">
    <location>
        <begin position="24"/>
        <end position="988"/>
    </location>
</feature>
<evidence type="ECO:0000256" key="15">
    <source>
        <dbReference type="ARBA" id="ARBA00023170"/>
    </source>
</evidence>
<dbReference type="GO" id="GO:0016020">
    <property type="term" value="C:membrane"/>
    <property type="evidence" value="ECO:0007669"/>
    <property type="project" value="UniProtKB-SubCell"/>
</dbReference>
<dbReference type="PROSITE" id="PS00108">
    <property type="entry name" value="PROTEIN_KINASE_ST"/>
    <property type="match status" value="1"/>
</dbReference>
<dbReference type="SMART" id="SM00369">
    <property type="entry name" value="LRR_TYP"/>
    <property type="match status" value="6"/>
</dbReference>
<dbReference type="FunFam" id="3.80.10.10:FF:000077">
    <property type="entry name" value="LRR receptor-like serine/threonine-protein kinase ERL1"/>
    <property type="match status" value="1"/>
</dbReference>
<evidence type="ECO:0000256" key="17">
    <source>
        <dbReference type="PROSITE-ProRule" id="PRU10141"/>
    </source>
</evidence>
<accession>A0A059CN11</accession>
<dbReference type="Pfam" id="PF00560">
    <property type="entry name" value="LRR_1"/>
    <property type="match status" value="13"/>
</dbReference>
<dbReference type="InterPro" id="IPR017441">
    <property type="entry name" value="Protein_kinase_ATP_BS"/>
</dbReference>
<keyword evidence="16" id="KW-0325">Glycoprotein</keyword>
<keyword evidence="14" id="KW-0472">Membrane</keyword>
<keyword evidence="10 17" id="KW-0547">Nucleotide-binding</keyword>
<keyword evidence="15" id="KW-0675">Receptor</keyword>
<dbReference type="eggNOG" id="ENOG502QTEP">
    <property type="taxonomic scope" value="Eukaryota"/>
</dbReference>
<dbReference type="InterPro" id="IPR003591">
    <property type="entry name" value="Leu-rich_rpt_typical-subtyp"/>
</dbReference>
<dbReference type="FunCoup" id="A0A059CN11">
    <property type="interactions" value="881"/>
</dbReference>
<dbReference type="GO" id="GO:0031349">
    <property type="term" value="P:positive regulation of defense response"/>
    <property type="evidence" value="ECO:0000318"/>
    <property type="project" value="GO_Central"/>
</dbReference>
<dbReference type="InterPro" id="IPR008271">
    <property type="entry name" value="Ser/Thr_kinase_AS"/>
</dbReference>
<keyword evidence="12 17" id="KW-0067">ATP-binding</keyword>
<name>A0A059CN11_EUCGR</name>
<feature type="binding site" evidence="17">
    <location>
        <position position="677"/>
    </location>
    <ligand>
        <name>ATP</name>
        <dbReference type="ChEBI" id="CHEBI:30616"/>
    </ligand>
</feature>
<dbReference type="GO" id="GO:0090567">
    <property type="term" value="P:reproductive shoot system development"/>
    <property type="evidence" value="ECO:0007669"/>
    <property type="project" value="UniProtKB-ARBA"/>
</dbReference>
<dbReference type="Gene3D" id="3.30.200.20">
    <property type="entry name" value="Phosphorylase Kinase, domain 1"/>
    <property type="match status" value="1"/>
</dbReference>
<sequence>MAFRLALVLAVSLVCFSSGLVDCDDGATLLEVKKSFRDVDNVLYDWTDSPSSDYCVWRGVSCDNVTFNVVAINLTGLNLDGEISPSVGDLKGLLSLDLSSNRLSGQIPDEIGDCSSLTSLDLSFNELDGDIPFSISKLKQLELLALKNNQLIGPIPSTLSQIPNLKTLDLAQNNLSGEIPRLLYWNEVLQYLGLRGNNLVGTLSPDMCQLTGLWYFDVKNNSLTGSIPPSIGNCTAFQVLDLSYNQLTGKIPFNIGFLQVATLSLQGNQLSGQIPSVIGLMQALAVLDLSCNMLTGPIPPILGNLTYTEKLYLNGNKLTGQIPPELGNMSKLHYLELNDNHLTGSIPPELGKLTELYDLNVANNNLEGQIPDNISSCTNLNSLNLHGNKLNGTIPPSLQRLEKISKLNISSNNLMGSIPIELSRIGYLDTLDLSNNKLSGSIPFSLGDLEHLQKLNLSRNHLTGFIPAEFGNLRIIMDIDLSNNHLSGLIPEELSQLQSIFSLRLDHNNLSGDVISLMNSPSLTILNVSYNNLVGEIPMNDNFSRFSQDSFVGNPRLCGYWLNSPCGNSHFTERVTISKAAILGIALGALVILLMILVAACRPQNSNPFVDGSFDKPAVYYSPPKLVILHMNMALHVYEDIMRMTENLSEKYIIGYGASSTVYKCVLKNCKPVAIKKLYSQYAQCLKEFETELETVGRLKHRNLVCLQGYSLSPSGNLLFYDYMENGSLWDLLHGPAKKNKPDWDTRLKIALGAAEGLAYLHHDCSPRIIHRDVKSSNILLDKEFEAHLTDFGIAKTLCTTKSHTSTSIMGTIGYIDPEYARTSRLTEKSDVYSYGVVLLELLTGRKAVDNESNLHHLILSKTASDAVMETVDPDVTATCKDLGAVKKVFQLALLCTKRQPSERPTMHEVARVLGSLLPSTTPPKQLSALGSAPLPGTKIASYKDEYANLKTPHLVNCSAMSTSDAQLFRKFGEVISQNSDLDPEKSA</sequence>